<gene>
    <name evidence="2" type="ORF">TraAM80_06754</name>
</gene>
<feature type="compositionally biased region" description="Polar residues" evidence="1">
    <location>
        <begin position="145"/>
        <end position="157"/>
    </location>
</feature>
<keyword evidence="2" id="KW-0548">Nucleotidyltransferase</keyword>
<keyword evidence="3" id="KW-1185">Reference proteome</keyword>
<evidence type="ECO:0000256" key="1">
    <source>
        <dbReference type="SAM" id="MobiDB-lite"/>
    </source>
</evidence>
<dbReference type="EMBL" id="MKGL01000257">
    <property type="protein sequence ID" value="RNF01819.1"/>
    <property type="molecule type" value="Genomic_DNA"/>
</dbReference>
<evidence type="ECO:0000313" key="2">
    <source>
        <dbReference type="EMBL" id="RNF01819.1"/>
    </source>
</evidence>
<keyword evidence="2" id="KW-0808">Transferase</keyword>
<dbReference type="GO" id="GO:0000428">
    <property type="term" value="C:DNA-directed RNA polymerase complex"/>
    <property type="evidence" value="ECO:0007669"/>
    <property type="project" value="UniProtKB-KW"/>
</dbReference>
<dbReference type="RefSeq" id="XP_029236549.1">
    <property type="nucleotide sequence ID" value="XM_029383584.1"/>
</dbReference>
<reference evidence="2 3" key="1">
    <citation type="journal article" date="2018" name="BMC Genomics">
        <title>Genomic comparison of Trypanosoma conorhini and Trypanosoma rangeli to Trypanosoma cruzi strains of high and low virulence.</title>
        <authorList>
            <person name="Bradwell K.R."/>
            <person name="Koparde V.N."/>
            <person name="Matveyev A.V."/>
            <person name="Serrano M.G."/>
            <person name="Alves J.M."/>
            <person name="Parikh H."/>
            <person name="Huang B."/>
            <person name="Lee V."/>
            <person name="Espinosa-Alvarez O."/>
            <person name="Ortiz P.A."/>
            <person name="Costa-Martins A.G."/>
            <person name="Teixeira M.M."/>
            <person name="Buck G.A."/>
        </authorList>
    </citation>
    <scope>NUCLEOTIDE SEQUENCE [LARGE SCALE GENOMIC DNA]</scope>
    <source>
        <strain evidence="2 3">AM80</strain>
    </source>
</reference>
<dbReference type="EC" id="2.7.7.6" evidence="2"/>
<dbReference type="AlphaFoldDB" id="A0A3R7NF84"/>
<keyword evidence="2" id="KW-0804">Transcription</keyword>
<comment type="caution">
    <text evidence="2">The sequence shown here is derived from an EMBL/GenBank/DDBJ whole genome shotgun (WGS) entry which is preliminary data.</text>
</comment>
<dbReference type="GO" id="GO:0003899">
    <property type="term" value="F:DNA-directed RNA polymerase activity"/>
    <property type="evidence" value="ECO:0007669"/>
    <property type="project" value="UniProtKB-EC"/>
</dbReference>
<name>A0A3R7NF84_TRYRA</name>
<keyword evidence="2" id="KW-0240">DNA-directed RNA polymerase</keyword>
<evidence type="ECO:0000313" key="3">
    <source>
        <dbReference type="Proteomes" id="UP000283634"/>
    </source>
</evidence>
<accession>A0A3R7NF84</accession>
<dbReference type="GeneID" id="40330687"/>
<proteinExistence type="predicted"/>
<organism evidence="2 3">
    <name type="scientific">Trypanosoma rangeli</name>
    <dbReference type="NCBI Taxonomy" id="5698"/>
    <lineage>
        <taxon>Eukaryota</taxon>
        <taxon>Discoba</taxon>
        <taxon>Euglenozoa</taxon>
        <taxon>Kinetoplastea</taxon>
        <taxon>Metakinetoplastina</taxon>
        <taxon>Trypanosomatida</taxon>
        <taxon>Trypanosomatidae</taxon>
        <taxon>Trypanosoma</taxon>
        <taxon>Herpetosoma</taxon>
    </lineage>
</organism>
<sequence length="188" mass="20342">MSSSLIRQSSYVLSGSTRRMMSGMTPSRSSFCAMVSGSVSPSKATSTGAFMLICSARVPRMRARSYFVSTGAVTRSLSSRRTAEPPAACPDRTTPAPSPLTLLVVTVQSALLLLLTKVETQPVVVLIAVGHLPFFKPRPPQRQRASVSITHSAQNNTDRGKQSLLCRGTQCGRCQKNIPRTKTHSCWE</sequence>
<feature type="region of interest" description="Disordered" evidence="1">
    <location>
        <begin position="138"/>
        <end position="160"/>
    </location>
</feature>
<dbReference type="Proteomes" id="UP000283634">
    <property type="component" value="Unassembled WGS sequence"/>
</dbReference>
<protein>
    <submittedName>
        <fullName evidence="2">DNA-directed RNA polymerase</fullName>
        <ecNumber evidence="2">2.7.7.6</ecNumber>
    </submittedName>
</protein>